<dbReference type="AlphaFoldDB" id="A0A1F5ETT0"/>
<feature type="region of interest" description="Disordered" evidence="1">
    <location>
        <begin position="1"/>
        <end position="22"/>
    </location>
</feature>
<gene>
    <name evidence="3" type="ORF">A3D09_00675</name>
</gene>
<dbReference type="InterPro" id="IPR004860">
    <property type="entry name" value="LAGLIDADG_dom"/>
</dbReference>
<protein>
    <recommendedName>
        <fullName evidence="2">Homing endonuclease LAGLIDADG domain-containing protein</fullName>
    </recommendedName>
</protein>
<dbReference type="GO" id="GO:0004519">
    <property type="term" value="F:endonuclease activity"/>
    <property type="evidence" value="ECO:0007669"/>
    <property type="project" value="InterPro"/>
</dbReference>
<proteinExistence type="predicted"/>
<evidence type="ECO:0000259" key="2">
    <source>
        <dbReference type="Pfam" id="PF14528"/>
    </source>
</evidence>
<name>A0A1F5ETT0_9BACT</name>
<accession>A0A1F5ETT0</accession>
<reference evidence="3 4" key="1">
    <citation type="journal article" date="2016" name="Nat. Commun.">
        <title>Thousands of microbial genomes shed light on interconnected biogeochemical processes in an aquifer system.</title>
        <authorList>
            <person name="Anantharaman K."/>
            <person name="Brown C.T."/>
            <person name="Hug L.A."/>
            <person name="Sharon I."/>
            <person name="Castelle C.J."/>
            <person name="Probst A.J."/>
            <person name="Thomas B.C."/>
            <person name="Singh A."/>
            <person name="Wilkins M.J."/>
            <person name="Karaoz U."/>
            <person name="Brodie E.L."/>
            <person name="Williams K.H."/>
            <person name="Hubbard S.S."/>
            <person name="Banfield J.F."/>
        </authorList>
    </citation>
    <scope>NUCLEOTIDE SEQUENCE [LARGE SCALE GENOMIC DNA]</scope>
</reference>
<feature type="domain" description="Homing endonuclease LAGLIDADG" evidence="2">
    <location>
        <begin position="111"/>
        <end position="189"/>
    </location>
</feature>
<dbReference type="Gene3D" id="3.10.28.10">
    <property type="entry name" value="Homing endonucleases"/>
    <property type="match status" value="1"/>
</dbReference>
<dbReference type="SUPFAM" id="SSF55608">
    <property type="entry name" value="Homing endonucleases"/>
    <property type="match status" value="1"/>
</dbReference>
<evidence type="ECO:0000256" key="1">
    <source>
        <dbReference type="SAM" id="MobiDB-lite"/>
    </source>
</evidence>
<comment type="caution">
    <text evidence="3">The sequence shown here is derived from an EMBL/GenBank/DDBJ whole genome shotgun (WGS) entry which is preliminary data.</text>
</comment>
<sequence length="201" mass="23600">MVIPREPFDKAQGHGHERSRVGHRRDYTQAPVLISKAYLLGSLHDGTERRLTFRICQKSEEYIDLLARGIRGLGGNAWTYKEGKTRRLYVVEFSKSFLSKFRINTELEKVDYIRGYFDTEGGIARTGKVRYYLYFAQKNLSDLIQVRNYLMEQLIACGKIHNPSKKVDPNYWRFYINARSYKDFAEKVGSWHPEKSLYLRG</sequence>
<organism evidence="3 4">
    <name type="scientific">Candidatus Collierbacteria bacterium RIFCSPHIGHO2_02_FULL_49_10</name>
    <dbReference type="NCBI Taxonomy" id="1817723"/>
    <lineage>
        <taxon>Bacteria</taxon>
        <taxon>Candidatus Collieribacteriota</taxon>
    </lineage>
</organism>
<dbReference type="Pfam" id="PF14528">
    <property type="entry name" value="LAGLIDADG_3"/>
    <property type="match status" value="1"/>
</dbReference>
<dbReference type="InterPro" id="IPR027434">
    <property type="entry name" value="Homing_endonucl"/>
</dbReference>
<dbReference type="EMBL" id="MFAH01000043">
    <property type="protein sequence ID" value="OGD70803.1"/>
    <property type="molecule type" value="Genomic_DNA"/>
</dbReference>
<evidence type="ECO:0000313" key="3">
    <source>
        <dbReference type="EMBL" id="OGD70803.1"/>
    </source>
</evidence>
<evidence type="ECO:0000313" key="4">
    <source>
        <dbReference type="Proteomes" id="UP000177390"/>
    </source>
</evidence>
<dbReference type="Proteomes" id="UP000177390">
    <property type="component" value="Unassembled WGS sequence"/>
</dbReference>